<sequence length="124" mass="13580">MAEVTLLVPNAIIFLYDLASKNIQVPEYIDNVLVAANESCISVGTQADVDGEVTLRLSNRIDDSYKEPCEKVFDGFVNTPGKKLAISTSEDDAILQVDVKGEKTQVFVWVDDADFPSLVLVEAQ</sequence>
<dbReference type="EMBL" id="CP157743">
    <property type="protein sequence ID" value="XBS18816.1"/>
    <property type="molecule type" value="Genomic_DNA"/>
</dbReference>
<name>A0AAU7NQ87_9GAMM</name>
<organism evidence="1 2">
    <name type="scientific">Methylomarinum roseum</name>
    <dbReference type="NCBI Taxonomy" id="3067653"/>
    <lineage>
        <taxon>Bacteria</taxon>
        <taxon>Pseudomonadati</taxon>
        <taxon>Pseudomonadota</taxon>
        <taxon>Gammaproteobacteria</taxon>
        <taxon>Methylococcales</taxon>
        <taxon>Methylococcaceae</taxon>
        <taxon>Methylomarinum</taxon>
    </lineage>
</organism>
<dbReference type="Proteomes" id="UP001225378">
    <property type="component" value="Chromosome"/>
</dbReference>
<dbReference type="KEGG" id="mech:Q9L42_010550"/>
<accession>A0AAU7NQ87</accession>
<keyword evidence="2" id="KW-1185">Reference proteome</keyword>
<evidence type="ECO:0000313" key="2">
    <source>
        <dbReference type="Proteomes" id="UP001225378"/>
    </source>
</evidence>
<protein>
    <submittedName>
        <fullName evidence="1">Uncharacterized protein</fullName>
    </submittedName>
</protein>
<evidence type="ECO:0000313" key="1">
    <source>
        <dbReference type="EMBL" id="XBS18816.1"/>
    </source>
</evidence>
<gene>
    <name evidence="1" type="ORF">Q9L42_010550</name>
</gene>
<dbReference type="RefSeq" id="WP_305908469.1">
    <property type="nucleotide sequence ID" value="NZ_CP157743.1"/>
</dbReference>
<proteinExistence type="predicted"/>
<dbReference type="AlphaFoldDB" id="A0AAU7NQ87"/>
<reference evidence="1 2" key="1">
    <citation type="journal article" date="2024" name="Microbiology">
        <title>Methylomarinum rosea sp. nov., a novel halophilic methanotrophic bacterium from the hypersaline Lake Elton.</title>
        <authorList>
            <person name="Suleimanov R.Z."/>
            <person name="Oshkin I.Y."/>
            <person name="Danilova O.V."/>
            <person name="Suzina N.E."/>
            <person name="Dedysh S.N."/>
        </authorList>
    </citation>
    <scope>NUCLEOTIDE SEQUENCE [LARGE SCALE GENOMIC DNA]</scope>
    <source>
        <strain evidence="1 2">Ch1-1</strain>
    </source>
</reference>